<dbReference type="AlphaFoldDB" id="A0A2T4S951"/>
<dbReference type="InterPro" id="IPR042171">
    <property type="entry name" value="Acyl-CoA_hotdog"/>
</dbReference>
<dbReference type="Gene3D" id="2.40.160.210">
    <property type="entry name" value="Acyl-CoA thioesterase, double hotdog domain"/>
    <property type="match status" value="1"/>
</dbReference>
<dbReference type="SUPFAM" id="SSF54637">
    <property type="entry name" value="Thioesterase/thiol ester dehydrase-isomerase"/>
    <property type="match status" value="2"/>
</dbReference>
<gene>
    <name evidence="4" type="ORF">BUZ61_09720</name>
    <name evidence="3" type="ORF">J3T88_03390</name>
    <name evidence="5" type="ORF">NCTC13834_00366</name>
</gene>
<evidence type="ECO:0000259" key="2">
    <source>
        <dbReference type="Pfam" id="PF20789"/>
    </source>
</evidence>
<dbReference type="InterPro" id="IPR049449">
    <property type="entry name" value="TesB_ACOT8-like_N"/>
</dbReference>
<reference evidence="5 7" key="3">
    <citation type="submission" date="2018-06" db="EMBL/GenBank/DDBJ databases">
        <authorList>
            <consortium name="Pathogen Informatics"/>
            <person name="Doyle S."/>
        </authorList>
    </citation>
    <scope>NUCLEOTIDE SEQUENCE [LARGE SCALE GENOMIC DNA]</scope>
    <source>
        <strain evidence="5 7">NCTC13834</strain>
    </source>
</reference>
<keyword evidence="8" id="KW-1185">Reference proteome</keyword>
<reference evidence="4" key="2">
    <citation type="submission" date="2018-03" db="EMBL/GenBank/DDBJ databases">
        <authorList>
            <person name="Keele B.F."/>
        </authorList>
    </citation>
    <scope>NUCLEOTIDE SEQUENCE</scope>
    <source>
        <strain evidence="4">SNUC 4337</strain>
    </source>
</reference>
<sequence>MTFNMQSHPFDNATYLNQQETGVYFGHTSANYANMIGPFGGVIASTLLRSILEHPDCIGSPVSLTVNYAAPVKDKDFKIIAKPTRTNRSTQHWYVELLQNEQTVISSTAVTALKRNTWSSTELAMPEAPPFKEVPKLPMIDVPPWVQNYDIRIIKGAPRAFTNDSVTDSVTLQWIEDMPKRKLDYLSLTSICDAFFPRIYVRREPFVPIGTVSLTIYFHIDASTLGKERAQPVLGHTRAINFNEGFYDQTGEIWSSNGVLLATTTQLVYYKA</sequence>
<dbReference type="Pfam" id="PF13622">
    <property type="entry name" value="4HBT_3"/>
    <property type="match status" value="1"/>
</dbReference>
<dbReference type="RefSeq" id="WP_103373265.1">
    <property type="nucleotide sequence ID" value="NZ_BMCF01000001.1"/>
</dbReference>
<dbReference type="Proteomes" id="UP000240400">
    <property type="component" value="Unassembled WGS sequence"/>
</dbReference>
<evidence type="ECO:0000313" key="7">
    <source>
        <dbReference type="Proteomes" id="UP000254412"/>
    </source>
</evidence>
<dbReference type="EMBL" id="JAFNLT010000002">
    <property type="protein sequence ID" value="MBO1226366.1"/>
    <property type="molecule type" value="Genomic_DNA"/>
</dbReference>
<evidence type="ECO:0000259" key="1">
    <source>
        <dbReference type="Pfam" id="PF13622"/>
    </source>
</evidence>
<accession>A0A2T4S951</accession>
<protein>
    <submittedName>
        <fullName evidence="4">Thioesterase family protein</fullName>
    </submittedName>
</protein>
<feature type="domain" description="Acyl-CoA thioesterase-like N-terminal HotDog" evidence="1">
    <location>
        <begin position="34"/>
        <end position="111"/>
    </location>
</feature>
<evidence type="ECO:0000313" key="6">
    <source>
        <dbReference type="Proteomes" id="UP000240400"/>
    </source>
</evidence>
<name>A0A2T4S951_9STAP</name>
<dbReference type="Pfam" id="PF20789">
    <property type="entry name" value="4HBT_3C"/>
    <property type="match status" value="1"/>
</dbReference>
<dbReference type="InterPro" id="IPR049450">
    <property type="entry name" value="ACOT8-like_C"/>
</dbReference>
<reference evidence="4 6" key="1">
    <citation type="journal article" date="2016" name="Front. Microbiol.">
        <title>Comprehensive Phylogenetic Analysis of Bovine Non-aureus Staphylococci Species Based on Whole-Genome Sequencing.</title>
        <authorList>
            <person name="Naushad S."/>
            <person name="Barkema H.W."/>
            <person name="Luby C."/>
            <person name="Condas L.A."/>
            <person name="Nobrega D.B."/>
            <person name="Carson D.A."/>
            <person name="De Buck J."/>
        </authorList>
    </citation>
    <scope>NUCLEOTIDE SEQUENCE [LARGE SCALE GENOMIC DNA]</scope>
    <source>
        <strain evidence="4 6">SNUC 4337</strain>
    </source>
</reference>
<dbReference type="Proteomes" id="UP000664081">
    <property type="component" value="Unassembled WGS sequence"/>
</dbReference>
<dbReference type="Proteomes" id="UP000254412">
    <property type="component" value="Unassembled WGS sequence"/>
</dbReference>
<dbReference type="InterPro" id="IPR029069">
    <property type="entry name" value="HotDog_dom_sf"/>
</dbReference>
<organism evidence="4 6">
    <name type="scientific">Staphylococcus nepalensis</name>
    <dbReference type="NCBI Taxonomy" id="214473"/>
    <lineage>
        <taxon>Bacteria</taxon>
        <taxon>Bacillati</taxon>
        <taxon>Bacillota</taxon>
        <taxon>Bacilli</taxon>
        <taxon>Bacillales</taxon>
        <taxon>Staphylococcaceae</taxon>
        <taxon>Staphylococcus</taxon>
    </lineage>
</organism>
<proteinExistence type="predicted"/>
<evidence type="ECO:0000313" key="8">
    <source>
        <dbReference type="Proteomes" id="UP000664081"/>
    </source>
</evidence>
<reference evidence="3 8" key="4">
    <citation type="submission" date="2021-03" db="EMBL/GenBank/DDBJ databases">
        <title>Staphylococci and Mammaliicocci in bats.</title>
        <authorList>
            <person name="Fountain K."/>
        </authorList>
    </citation>
    <scope>NUCLEOTIDE SEQUENCE [LARGE SCALE GENOMIC DNA]</scope>
    <source>
        <strain evidence="3 8">18_1_E_SW</strain>
    </source>
</reference>
<feature type="domain" description="Acyl-CoA thioesterase-like C-terminal" evidence="2">
    <location>
        <begin position="133"/>
        <end position="269"/>
    </location>
</feature>
<dbReference type="OrthoDB" id="4370297at2"/>
<evidence type="ECO:0000313" key="5">
    <source>
        <dbReference type="EMBL" id="SUM54083.1"/>
    </source>
</evidence>
<evidence type="ECO:0000313" key="4">
    <source>
        <dbReference type="EMBL" id="PTK58323.1"/>
    </source>
</evidence>
<evidence type="ECO:0000313" key="3">
    <source>
        <dbReference type="EMBL" id="MBO1226366.1"/>
    </source>
</evidence>
<dbReference type="EMBL" id="PZHR01000054">
    <property type="protein sequence ID" value="PTK58323.1"/>
    <property type="molecule type" value="Genomic_DNA"/>
</dbReference>
<dbReference type="EMBL" id="UHDS01000001">
    <property type="protein sequence ID" value="SUM54083.1"/>
    <property type="molecule type" value="Genomic_DNA"/>
</dbReference>